<dbReference type="Proteomes" id="UP000294830">
    <property type="component" value="Unassembled WGS sequence"/>
</dbReference>
<organism evidence="1 2">
    <name type="scientific">Acetobacteroides hydrogenigenes</name>
    <dbReference type="NCBI Taxonomy" id="979970"/>
    <lineage>
        <taxon>Bacteria</taxon>
        <taxon>Pseudomonadati</taxon>
        <taxon>Bacteroidota</taxon>
        <taxon>Bacteroidia</taxon>
        <taxon>Bacteroidales</taxon>
        <taxon>Rikenellaceae</taxon>
        <taxon>Acetobacteroides</taxon>
    </lineage>
</organism>
<reference evidence="1 2" key="1">
    <citation type="submission" date="2019-03" db="EMBL/GenBank/DDBJ databases">
        <title>Genomic Encyclopedia of Archaeal and Bacterial Type Strains, Phase II (KMG-II): from individual species to whole genera.</title>
        <authorList>
            <person name="Goeker M."/>
        </authorList>
    </citation>
    <scope>NUCLEOTIDE SEQUENCE [LARGE SCALE GENOMIC DNA]</scope>
    <source>
        <strain evidence="1 2">RL-C</strain>
    </source>
</reference>
<gene>
    <name evidence="1" type="ORF">CLV25_104189</name>
</gene>
<evidence type="ECO:0000313" key="2">
    <source>
        <dbReference type="Proteomes" id="UP000294830"/>
    </source>
</evidence>
<dbReference type="AlphaFoldDB" id="A0A4R2ETY0"/>
<keyword evidence="2" id="KW-1185">Reference proteome</keyword>
<dbReference type="RefSeq" id="WP_131838786.1">
    <property type="nucleotide sequence ID" value="NZ_SLWB01000004.1"/>
</dbReference>
<accession>A0A4R2ETY0</accession>
<dbReference type="Pfam" id="PF19775">
    <property type="entry name" value="DUF6261"/>
    <property type="match status" value="1"/>
</dbReference>
<evidence type="ECO:0000313" key="1">
    <source>
        <dbReference type="EMBL" id="TCN70234.1"/>
    </source>
</evidence>
<dbReference type="EMBL" id="SLWB01000004">
    <property type="protein sequence ID" value="TCN70234.1"/>
    <property type="molecule type" value="Genomic_DNA"/>
</dbReference>
<sequence>MNKLSLHNFAVDDISSVCRIIVEEAGKCVIPEAKTHESFAHLNVCYGEFKGSLLRDKASENTSKARAADKRRDDAAVGIFVNLDGMLYSPNAVKRGKAEVLSGRLAKFRGIQELPDTKESSQVISLIAVLDEAENTQLVKDLGLEEFVVELKAAEAEFESLWSDRETDVTAYRNSLAATSLRRRVEASVNRYYDYVFFNAEFSGKPEWRQLQQEIYSRYLTIRQKYNTTKLDEKNVG</sequence>
<dbReference type="InterPro" id="IPR046228">
    <property type="entry name" value="DUF6261"/>
</dbReference>
<comment type="caution">
    <text evidence="1">The sequence shown here is derived from an EMBL/GenBank/DDBJ whole genome shotgun (WGS) entry which is preliminary data.</text>
</comment>
<dbReference type="OrthoDB" id="1082978at2"/>
<protein>
    <submittedName>
        <fullName evidence="1">Uncharacterized protein</fullName>
    </submittedName>
</protein>
<name>A0A4R2ETY0_9BACT</name>
<proteinExistence type="predicted"/>